<organism evidence="1 2">
    <name type="scientific">Portunus trituberculatus</name>
    <name type="common">Swimming crab</name>
    <name type="synonym">Neptunus trituberculatus</name>
    <dbReference type="NCBI Taxonomy" id="210409"/>
    <lineage>
        <taxon>Eukaryota</taxon>
        <taxon>Metazoa</taxon>
        <taxon>Ecdysozoa</taxon>
        <taxon>Arthropoda</taxon>
        <taxon>Crustacea</taxon>
        <taxon>Multicrustacea</taxon>
        <taxon>Malacostraca</taxon>
        <taxon>Eumalacostraca</taxon>
        <taxon>Eucarida</taxon>
        <taxon>Decapoda</taxon>
        <taxon>Pleocyemata</taxon>
        <taxon>Brachyura</taxon>
        <taxon>Eubrachyura</taxon>
        <taxon>Portunoidea</taxon>
        <taxon>Portunidae</taxon>
        <taxon>Portuninae</taxon>
        <taxon>Portunus</taxon>
    </lineage>
</organism>
<reference evidence="1 2" key="1">
    <citation type="submission" date="2019-05" db="EMBL/GenBank/DDBJ databases">
        <title>Another draft genome of Portunus trituberculatus and its Hox gene families provides insights of decapod evolution.</title>
        <authorList>
            <person name="Jeong J.-H."/>
            <person name="Song I."/>
            <person name="Kim S."/>
            <person name="Choi T."/>
            <person name="Kim D."/>
            <person name="Ryu S."/>
            <person name="Kim W."/>
        </authorList>
    </citation>
    <scope>NUCLEOTIDE SEQUENCE [LARGE SCALE GENOMIC DNA]</scope>
    <source>
        <tissue evidence="1">Muscle</tissue>
    </source>
</reference>
<evidence type="ECO:0000313" key="1">
    <source>
        <dbReference type="EMBL" id="MPC82058.1"/>
    </source>
</evidence>
<protein>
    <submittedName>
        <fullName evidence="1">Uncharacterized protein</fullName>
    </submittedName>
</protein>
<gene>
    <name evidence="1" type="ORF">E2C01_076703</name>
</gene>
<accession>A0A5B7IMQ3</accession>
<proteinExistence type="predicted"/>
<sequence length="31" mass="3608">MVLKGLGILINVNQCTNALFFLFQYWETFSP</sequence>
<keyword evidence="2" id="KW-1185">Reference proteome</keyword>
<dbReference type="Proteomes" id="UP000324222">
    <property type="component" value="Unassembled WGS sequence"/>
</dbReference>
<name>A0A5B7IMQ3_PORTR</name>
<dbReference type="EMBL" id="VSRR010058763">
    <property type="protein sequence ID" value="MPC82058.1"/>
    <property type="molecule type" value="Genomic_DNA"/>
</dbReference>
<dbReference type="AlphaFoldDB" id="A0A5B7IMQ3"/>
<comment type="caution">
    <text evidence="1">The sequence shown here is derived from an EMBL/GenBank/DDBJ whole genome shotgun (WGS) entry which is preliminary data.</text>
</comment>
<evidence type="ECO:0000313" key="2">
    <source>
        <dbReference type="Proteomes" id="UP000324222"/>
    </source>
</evidence>